<organism evidence="2 3">
    <name type="scientific">Christiangramia fulva</name>
    <dbReference type="NCBI Taxonomy" id="2126553"/>
    <lineage>
        <taxon>Bacteria</taxon>
        <taxon>Pseudomonadati</taxon>
        <taxon>Bacteroidota</taxon>
        <taxon>Flavobacteriia</taxon>
        <taxon>Flavobacteriales</taxon>
        <taxon>Flavobacteriaceae</taxon>
        <taxon>Christiangramia</taxon>
    </lineage>
</organism>
<proteinExistence type="predicted"/>
<keyword evidence="3" id="KW-1185">Reference proteome</keyword>
<dbReference type="CDD" id="cd03801">
    <property type="entry name" value="GT4_PimA-like"/>
    <property type="match status" value="1"/>
</dbReference>
<dbReference type="GO" id="GO:0016757">
    <property type="term" value="F:glycosyltransferase activity"/>
    <property type="evidence" value="ECO:0007669"/>
    <property type="project" value="InterPro"/>
</dbReference>
<evidence type="ECO:0000313" key="3">
    <source>
        <dbReference type="Proteomes" id="UP000241507"/>
    </source>
</evidence>
<dbReference type="Proteomes" id="UP000241507">
    <property type="component" value="Chromosome"/>
</dbReference>
<dbReference type="PANTHER" id="PTHR12526">
    <property type="entry name" value="GLYCOSYLTRANSFERASE"/>
    <property type="match status" value="1"/>
</dbReference>
<dbReference type="Gene3D" id="3.40.50.2000">
    <property type="entry name" value="Glycogen Phosphorylase B"/>
    <property type="match status" value="2"/>
</dbReference>
<dbReference type="SUPFAM" id="SSF53756">
    <property type="entry name" value="UDP-Glycosyltransferase/glycogen phosphorylase"/>
    <property type="match status" value="1"/>
</dbReference>
<evidence type="ECO:0000259" key="1">
    <source>
        <dbReference type="Pfam" id="PF00534"/>
    </source>
</evidence>
<dbReference type="EMBL" id="CP028136">
    <property type="protein sequence ID" value="AVR45277.1"/>
    <property type="molecule type" value="Genomic_DNA"/>
</dbReference>
<dbReference type="RefSeq" id="WP_107012055.1">
    <property type="nucleotide sequence ID" value="NZ_CP028136.1"/>
</dbReference>
<protein>
    <submittedName>
        <fullName evidence="2">Glycosyl transferase family 1</fullName>
    </submittedName>
</protein>
<reference evidence="3" key="1">
    <citation type="submission" date="2018-03" db="EMBL/GenBank/DDBJ databases">
        <title>Gramella fulva sp. nov., isolated from a dry surface of tidal flat.</title>
        <authorList>
            <person name="Hwang S.H."/>
            <person name="Hwang W.M."/>
            <person name="Kang K."/>
            <person name="Ahn T.-Y."/>
        </authorList>
    </citation>
    <scope>NUCLEOTIDE SEQUENCE [LARGE SCALE GENOMIC DNA]</scope>
    <source>
        <strain evidence="3">SH35</strain>
    </source>
</reference>
<accession>A0A2R3Z4S2</accession>
<gene>
    <name evidence="2" type="ORF">C7S20_08365</name>
</gene>
<dbReference type="Pfam" id="PF00534">
    <property type="entry name" value="Glycos_transf_1"/>
    <property type="match status" value="1"/>
</dbReference>
<name>A0A2R3Z4S2_9FLAO</name>
<feature type="domain" description="Glycosyl transferase family 1" evidence="1">
    <location>
        <begin position="230"/>
        <end position="382"/>
    </location>
</feature>
<keyword evidence="2" id="KW-0808">Transferase</keyword>
<dbReference type="KEGG" id="grs:C7S20_08365"/>
<sequence length="408" mass="46523">MFRKKILLIHPTGNANVRAVLEGLHSEKYLDRFYTTIAVSEDSFWIKILTAFKKRSYNPSLLKLTVVHPFRELMRLVSQRIGFYSFITHETGFFSIDKVNRGLDAFVASKIKKNSIIYAYEDAALTTFKKAKDSGGFCIYDLPIGYWRAMRYLLEEERVRRSAWAKTLTGFKDSESKVARKDEELMLADLIIVASTFTLKTLERFPGKLPPVKVIPYGFPPVYENRDYTHLIKSDTLKLLFVGGLSQRKGIANVFEAVEQVDNVSLTVIGRKPVTNCEPLNRFLLKHRYIESLNHDAILNEMRAHDVLLFPSLFEGYGLVITEAMSQGTPVITTDRTCGADFIEDGINGWLVEPGNTQALVHKINHILSDIRMIEKIGIRAQELAAKNPISQYGSRLLATLRQEIFEY</sequence>
<evidence type="ECO:0000313" key="2">
    <source>
        <dbReference type="EMBL" id="AVR45277.1"/>
    </source>
</evidence>
<dbReference type="InterPro" id="IPR001296">
    <property type="entry name" value="Glyco_trans_1"/>
</dbReference>
<dbReference type="AlphaFoldDB" id="A0A2R3Z4S2"/>
<dbReference type="PANTHER" id="PTHR12526:SF625">
    <property type="entry name" value="PHOSPHATIDYLINOSITOL GLYCAN-CLASS A"/>
    <property type="match status" value="1"/>
</dbReference>
<dbReference type="OrthoDB" id="798298at2"/>